<reference evidence="1" key="1">
    <citation type="journal article" name="DNA Res.">
        <title>The physiological potential of anammox bacteria as revealed by their core genome structure.</title>
        <authorList>
            <person name="Okubo T."/>
            <person name="Toyoda A."/>
            <person name="Fukuhara K."/>
            <person name="Uchiyama I."/>
            <person name="Harigaya Y."/>
            <person name="Kuroiwa M."/>
            <person name="Suzuki T."/>
            <person name="Murakami Y."/>
            <person name="Suwa Y."/>
            <person name="Takami H."/>
        </authorList>
    </citation>
    <scope>NUCLEOTIDE SEQUENCE</scope>
    <source>
        <strain evidence="1">317325-2</strain>
    </source>
</reference>
<evidence type="ECO:0000313" key="1">
    <source>
        <dbReference type="EMBL" id="BBO23945.1"/>
    </source>
</evidence>
<organism evidence="1 2">
    <name type="scientific">Candidatus Nitrosymbiomonas proteolyticus</name>
    <dbReference type="NCBI Taxonomy" id="2608984"/>
    <lineage>
        <taxon>Bacteria</taxon>
        <taxon>Bacillati</taxon>
        <taxon>Armatimonadota</taxon>
        <taxon>Armatimonadota incertae sedis</taxon>
        <taxon>Candidatus Nitrosymbiomonas</taxon>
    </lineage>
</organism>
<evidence type="ECO:0000313" key="2">
    <source>
        <dbReference type="Proteomes" id="UP000662873"/>
    </source>
</evidence>
<gene>
    <name evidence="1" type="ORF">NPRO_15400</name>
</gene>
<sequence>MAIIGLLASLGLAALIGCQSPSDLRIENVRSLGGRPFIFGKAFLVSFRLTNTGDQPVDLWAPGSVEGDLMFRAILQGEGKTTTLVPQPIPRAAGVPSLVRIEPGKSLAVQYDLGAWKSAVPLSDGEATLMLVLENRDRMIGRFGPTWVGKIESKPIALRVDSKGS</sequence>
<dbReference type="KEGG" id="npy:NPRO_15400"/>
<proteinExistence type="predicted"/>
<dbReference type="AlphaFoldDB" id="A0A809RHI8"/>
<name>A0A809RHI8_9BACT</name>
<accession>A0A809RHI8</accession>
<dbReference type="Proteomes" id="UP000662873">
    <property type="component" value="Chromosome"/>
</dbReference>
<dbReference type="EMBL" id="AP021858">
    <property type="protein sequence ID" value="BBO23945.1"/>
    <property type="molecule type" value="Genomic_DNA"/>
</dbReference>
<protein>
    <submittedName>
        <fullName evidence="1">Uncharacterized protein</fullName>
    </submittedName>
</protein>